<dbReference type="OrthoDB" id="10380031at2759"/>
<evidence type="ECO:0000313" key="2">
    <source>
        <dbReference type="Proteomes" id="UP000326950"/>
    </source>
</evidence>
<name>A0A5N6UR42_ASPTM</name>
<dbReference type="AlphaFoldDB" id="A0A5N6UR42"/>
<evidence type="ECO:0000313" key="1">
    <source>
        <dbReference type="EMBL" id="KAE8161097.1"/>
    </source>
</evidence>
<dbReference type="Proteomes" id="UP000326950">
    <property type="component" value="Unassembled WGS sequence"/>
</dbReference>
<dbReference type="EMBL" id="ML738647">
    <property type="protein sequence ID" value="KAE8161097.1"/>
    <property type="molecule type" value="Genomic_DNA"/>
</dbReference>
<organism evidence="1 2">
    <name type="scientific">Aspergillus tamarii</name>
    <dbReference type="NCBI Taxonomy" id="41984"/>
    <lineage>
        <taxon>Eukaryota</taxon>
        <taxon>Fungi</taxon>
        <taxon>Dikarya</taxon>
        <taxon>Ascomycota</taxon>
        <taxon>Pezizomycotina</taxon>
        <taxon>Eurotiomycetes</taxon>
        <taxon>Eurotiomycetidae</taxon>
        <taxon>Eurotiales</taxon>
        <taxon>Aspergillaceae</taxon>
        <taxon>Aspergillus</taxon>
        <taxon>Aspergillus subgen. Circumdati</taxon>
    </lineage>
</organism>
<protein>
    <submittedName>
        <fullName evidence="1">Uncharacterized protein</fullName>
    </submittedName>
</protein>
<proteinExistence type="predicted"/>
<accession>A0A5N6UR42</accession>
<sequence>MLPRKLSISVGFLSVGQAEPFYAMFLNHLEYAANSTEIIANGNTPILRAPFDFLSCSSYQELSELPTVYQAHASLSTPYFMGACISDTLAEALYCMNSVRGAENWLFIVSKAVSRLGRHGRVVVEAPVTFRGTNFR</sequence>
<keyword evidence="2" id="KW-1185">Reference proteome</keyword>
<reference evidence="1 2" key="1">
    <citation type="submission" date="2019-04" db="EMBL/GenBank/DDBJ databases">
        <title>Friends and foes A comparative genomics study of 23 Aspergillus species from section Flavi.</title>
        <authorList>
            <consortium name="DOE Joint Genome Institute"/>
            <person name="Kjaerbolling I."/>
            <person name="Vesth T."/>
            <person name="Frisvad J.C."/>
            <person name="Nybo J.L."/>
            <person name="Theobald S."/>
            <person name="Kildgaard S."/>
            <person name="Isbrandt T."/>
            <person name="Kuo A."/>
            <person name="Sato A."/>
            <person name="Lyhne E.K."/>
            <person name="Kogle M.E."/>
            <person name="Wiebenga A."/>
            <person name="Kun R.S."/>
            <person name="Lubbers R.J."/>
            <person name="Makela M.R."/>
            <person name="Barry K."/>
            <person name="Chovatia M."/>
            <person name="Clum A."/>
            <person name="Daum C."/>
            <person name="Haridas S."/>
            <person name="He G."/>
            <person name="LaButti K."/>
            <person name="Lipzen A."/>
            <person name="Mondo S."/>
            <person name="Riley R."/>
            <person name="Salamov A."/>
            <person name="Simmons B.A."/>
            <person name="Magnuson J.K."/>
            <person name="Henrissat B."/>
            <person name="Mortensen U.H."/>
            <person name="Larsen T.O."/>
            <person name="Devries R.P."/>
            <person name="Grigoriev I.V."/>
            <person name="Machida M."/>
            <person name="Baker S.E."/>
            <person name="Andersen M.R."/>
        </authorList>
    </citation>
    <scope>NUCLEOTIDE SEQUENCE [LARGE SCALE GENOMIC DNA]</scope>
    <source>
        <strain evidence="1 2">CBS 117626</strain>
    </source>
</reference>
<gene>
    <name evidence="1" type="ORF">BDV40DRAFT_198022</name>
</gene>